<feature type="region of interest" description="Disordered" evidence="1">
    <location>
        <begin position="1"/>
        <end position="178"/>
    </location>
</feature>
<feature type="compositionally biased region" description="Polar residues" evidence="1">
    <location>
        <begin position="32"/>
        <end position="69"/>
    </location>
</feature>
<sequence>MGALNSIPLCSKSSTGGPVLELDDEDKLPGSDANNNRADTVVTQPISGSVPEATSTPVESHSSIEGNSDNELKDSDGTLQMPTLDRAIIETTHDSGLDDLDDDIEHTIPTPIMTSSEDEDDEEEDDELKEGIKDQEAEDDEQEGEELERPGSPTPLDNESSDDRIVLGKEGGNTDSISNLLDDIITGSDSTSIIQPIR</sequence>
<feature type="compositionally biased region" description="Acidic residues" evidence="1">
    <location>
        <begin position="116"/>
        <end position="128"/>
    </location>
</feature>
<name>A0A0K2SXI0_LEPSM</name>
<organism evidence="2">
    <name type="scientific">Lepeophtheirus salmonis</name>
    <name type="common">Salmon louse</name>
    <name type="synonym">Caligus salmonis</name>
    <dbReference type="NCBI Taxonomy" id="72036"/>
    <lineage>
        <taxon>Eukaryota</taxon>
        <taxon>Metazoa</taxon>
        <taxon>Ecdysozoa</taxon>
        <taxon>Arthropoda</taxon>
        <taxon>Crustacea</taxon>
        <taxon>Multicrustacea</taxon>
        <taxon>Hexanauplia</taxon>
        <taxon>Copepoda</taxon>
        <taxon>Siphonostomatoida</taxon>
        <taxon>Caligidae</taxon>
        <taxon>Lepeophtheirus</taxon>
    </lineage>
</organism>
<evidence type="ECO:0000313" key="2">
    <source>
        <dbReference type="EMBL" id="CDW17986.1"/>
    </source>
</evidence>
<feature type="compositionally biased region" description="Acidic residues" evidence="1">
    <location>
        <begin position="136"/>
        <end position="146"/>
    </location>
</feature>
<proteinExistence type="predicted"/>
<feature type="compositionally biased region" description="Basic and acidic residues" evidence="1">
    <location>
        <begin position="87"/>
        <end position="96"/>
    </location>
</feature>
<dbReference type="EMBL" id="HACA01000625">
    <property type="protein sequence ID" value="CDW17986.1"/>
    <property type="molecule type" value="Transcribed_RNA"/>
</dbReference>
<protein>
    <submittedName>
        <fullName evidence="2">Uncharacterized protein</fullName>
    </submittedName>
</protein>
<dbReference type="AlphaFoldDB" id="A0A0K2SXI0"/>
<accession>A0A0K2SXI0</accession>
<reference evidence="2" key="1">
    <citation type="submission" date="2014-05" db="EMBL/GenBank/DDBJ databases">
        <authorList>
            <person name="Chronopoulou M."/>
        </authorList>
    </citation>
    <scope>NUCLEOTIDE SEQUENCE</scope>
    <source>
        <tissue evidence="2">Whole organism</tissue>
    </source>
</reference>
<evidence type="ECO:0000256" key="1">
    <source>
        <dbReference type="SAM" id="MobiDB-lite"/>
    </source>
</evidence>